<evidence type="ECO:0000313" key="2">
    <source>
        <dbReference type="Proteomes" id="UP001165064"/>
    </source>
</evidence>
<protein>
    <submittedName>
        <fullName evidence="1">Unnamed protein product</fullName>
    </submittedName>
</protein>
<comment type="caution">
    <text evidence="1">The sequence shown here is derived from an EMBL/GenBank/DDBJ whole genome shotgun (WGS) entry which is preliminary data.</text>
</comment>
<accession>A0ACB5SW07</accession>
<evidence type="ECO:0000313" key="1">
    <source>
        <dbReference type="EMBL" id="GME74307.1"/>
    </source>
</evidence>
<reference evidence="1" key="1">
    <citation type="submission" date="2023-04" db="EMBL/GenBank/DDBJ databases">
        <title>Ambrosiozyma monospora NBRC 10751.</title>
        <authorList>
            <person name="Ichikawa N."/>
            <person name="Sato H."/>
            <person name="Tonouchi N."/>
        </authorList>
    </citation>
    <scope>NUCLEOTIDE SEQUENCE</scope>
    <source>
        <strain evidence="1">NBRC 10751</strain>
    </source>
</reference>
<gene>
    <name evidence="1" type="ORF">Amon02_000172100</name>
</gene>
<dbReference type="Proteomes" id="UP001165064">
    <property type="component" value="Unassembled WGS sequence"/>
</dbReference>
<name>A0ACB5SW07_AMBMO</name>
<proteinExistence type="predicted"/>
<keyword evidence="2" id="KW-1185">Reference proteome</keyword>
<dbReference type="EMBL" id="BSXS01000892">
    <property type="protein sequence ID" value="GME74307.1"/>
    <property type="molecule type" value="Genomic_DNA"/>
</dbReference>
<organism evidence="1 2">
    <name type="scientific">Ambrosiozyma monospora</name>
    <name type="common">Yeast</name>
    <name type="synonym">Endomycopsis monosporus</name>
    <dbReference type="NCBI Taxonomy" id="43982"/>
    <lineage>
        <taxon>Eukaryota</taxon>
        <taxon>Fungi</taxon>
        <taxon>Dikarya</taxon>
        <taxon>Ascomycota</taxon>
        <taxon>Saccharomycotina</taxon>
        <taxon>Pichiomycetes</taxon>
        <taxon>Pichiales</taxon>
        <taxon>Pichiaceae</taxon>
        <taxon>Ambrosiozyma</taxon>
    </lineage>
</organism>
<sequence length="200" mass="22605">MSQGSTSNDELITGRKKCKISQTEPQPIGDAESGIKTYEHQLEILKKDALFKKLDIKTNPGWYWKAIHLILGTVDISLTSYYNHGSGIIYPYTTTSPISSRLLNSLNGLTQKHEHKLLKTNETIDQKFSITPVPCDEIPSFDYFSDNVKSFSSGFMKILQADDMDQMDKHEIWLMLCSLKSKEYEAVDVNGNELALHVAI</sequence>